<evidence type="ECO:0000313" key="1">
    <source>
        <dbReference type="EMBL" id="QHT80363.1"/>
    </source>
</evidence>
<evidence type="ECO:0008006" key="2">
    <source>
        <dbReference type="Google" id="ProtNLM"/>
    </source>
</evidence>
<dbReference type="EMBL" id="MN739968">
    <property type="protein sequence ID" value="QHT80363.1"/>
    <property type="molecule type" value="Genomic_DNA"/>
</dbReference>
<protein>
    <recommendedName>
        <fullName evidence="2">Hedgehog/Intein (Hint) domain-containing protein</fullName>
    </recommendedName>
</protein>
<sequence>MAFIDLSTQPFFDFSSSIYFFNFSSTQLTVDLSGMTRGGLPEAALTFSGTGVSGTILTYTSAGKYTVYATKSLENYYDVSASSIVIISKFTPVNDGFNSPVPNGLFGAVNAYYSDKLSSDTSRGPIGTWNTINITNMASLFKNKPLFNEDISTWNTSNVEYMSSMFSNTLLANPYIPSAFNCDIGSWNVSKVIFFDLMFENAISFNRNINNWKLRTDVLQIGGMFWGATAFNQDLHFWDISGATTIGSIFRNATAFNGNISTWNTGNVQQAASCFYGATSFNGDISKWDTRNFEVGSSMFRGATSFNSDISKWDLRKLYFATSMFRGAVSFKKDISLWELPLITSIPDNFSTTIDAKFLPHWGKYRLNLINSKYLTLFKNSFYSEFGVSDTYDPIVITSTVDATATGSYTVEYTASTAATGKSNISYAIRYVTVVLPEIRFLTISGENVVDISGNLSGLICKYRKHKETSWIFFASPFYFALTSGYYDTNNIQIQFTDSFGNIMEMSNSSTITITDLGPSGVSQYFPSSLTLTTLNSINNPLTQPDFSFSSPSYSIQYNPSSKTVDLSGRTTGGLPEATITFSGTGVSGNILTYTDVSSYTVYASKSYAGYNDVSASTIITVTKATQPTFDFASSSYSIQYNPSSKTVDLSGRTTGGLPEATITFSGTGVSGTTLTYTDVSSYIVRATKTYANYNDVSASTIITVTKATQPTFDFASSSYSVQYNPSSKTVDLSGRTTGGLPAATITFSGTGVSGNILTYTDVSSYTVYATKTFANYDDVSASTIITITNATQPTFGFSSSSYSIQYNPSSKTVDLSGRTTGGLPEATITFSGTGVSGTTLTYTDVSSYTVYASKSYANYNDVSAYSIITITNATQPTFGFSSSSYSIQYNPSSKVVDLSGKTIGGLPEAAVTFSGTGVSGTILTYTGTGNYTVNATKIYANYSNVSASSTIIITGSSSVSEQRKATKTMVSNLLVTQSPSSARLILPKAEILGFDFKQKTTVLVAQPSTTITKVDMRDHAVYALLENIGDQMTFPSRTSEVTVKNIGNDQFELKNAGTTFATLTSGENTVFDHLTLSVGSVMAELDPLIILCFKRDTKIKCLCQKTCKEIYMKIQELTPGTLVKTFKHGFVPISTIGYRNLHNSGDSVRTRNRLYECSVKDYPELFENLVITGCHSILEDNVSQALQKELETENGGQLYTTDGKCRVMAFMDKRTKPFPKKGAFEIWHFSLEHDDEYKNYGVYANGLLVETASKRMMKDYSDMTLITAK</sequence>
<reference evidence="1" key="1">
    <citation type="journal article" date="2020" name="Nature">
        <title>Giant virus diversity and host interactions through global metagenomics.</title>
        <authorList>
            <person name="Schulz F."/>
            <person name="Roux S."/>
            <person name="Paez-Espino D."/>
            <person name="Jungbluth S."/>
            <person name="Walsh D.A."/>
            <person name="Denef V.J."/>
            <person name="McMahon K.D."/>
            <person name="Konstantinidis K.T."/>
            <person name="Eloe-Fadrosh E.A."/>
            <person name="Kyrpides N.C."/>
            <person name="Woyke T."/>
        </authorList>
    </citation>
    <scope>NUCLEOTIDE SEQUENCE</scope>
    <source>
        <strain evidence="1">GVMAG-M-3300023184-120</strain>
    </source>
</reference>
<dbReference type="SUPFAM" id="SSF141571">
    <property type="entry name" value="Pentapeptide repeat-like"/>
    <property type="match status" value="1"/>
</dbReference>
<dbReference type="InterPro" id="IPR005046">
    <property type="entry name" value="DUF285"/>
</dbReference>
<dbReference type="AlphaFoldDB" id="A0A6C0HK46"/>
<proteinExistence type="predicted"/>
<dbReference type="Pfam" id="PF03382">
    <property type="entry name" value="DUF285"/>
    <property type="match status" value="2"/>
</dbReference>
<name>A0A6C0HK46_9ZZZZ</name>
<accession>A0A6C0HK46</accession>
<organism evidence="1">
    <name type="scientific">viral metagenome</name>
    <dbReference type="NCBI Taxonomy" id="1070528"/>
    <lineage>
        <taxon>unclassified sequences</taxon>
        <taxon>metagenomes</taxon>
        <taxon>organismal metagenomes</taxon>
    </lineage>
</organism>